<dbReference type="HOGENOM" id="CLU_139090_0_0_10"/>
<evidence type="ECO:0000313" key="3">
    <source>
        <dbReference type="Proteomes" id="UP000004690"/>
    </source>
</evidence>
<organism evidence="2 3">
    <name type="scientific">Galbibacter orientalis DSM 19592</name>
    <dbReference type="NCBI Taxonomy" id="926559"/>
    <lineage>
        <taxon>Bacteria</taxon>
        <taxon>Pseudomonadati</taxon>
        <taxon>Bacteroidota</taxon>
        <taxon>Flavobacteriia</taxon>
        <taxon>Flavobacteriales</taxon>
        <taxon>Flavobacteriaceae</taxon>
        <taxon>Galbibacter</taxon>
    </lineage>
</organism>
<dbReference type="RefSeq" id="WP_008610623.1">
    <property type="nucleotide sequence ID" value="NZ_JH651379.1"/>
</dbReference>
<dbReference type="AlphaFoldDB" id="I3C1X5"/>
<feature type="transmembrane region" description="Helical" evidence="1">
    <location>
        <begin position="110"/>
        <end position="127"/>
    </location>
</feature>
<dbReference type="EMBL" id="JH651379">
    <property type="protein sequence ID" value="EIJ37618.1"/>
    <property type="molecule type" value="Genomic_DNA"/>
</dbReference>
<name>I3C1X5_9FLAO</name>
<keyword evidence="1" id="KW-1133">Transmembrane helix</keyword>
<evidence type="ECO:0000256" key="1">
    <source>
        <dbReference type="SAM" id="Phobius"/>
    </source>
</evidence>
<proteinExistence type="predicted"/>
<reference evidence="2 3" key="1">
    <citation type="submission" date="2012-02" db="EMBL/GenBank/DDBJ databases">
        <title>Improved High-Quality Draft genome of Joostella marina DSM 19592.</title>
        <authorList>
            <consortium name="US DOE Joint Genome Institute (JGI-PGF)"/>
            <person name="Lucas S."/>
            <person name="Copeland A."/>
            <person name="Lapidus A."/>
            <person name="Bruce D."/>
            <person name="Goodwin L."/>
            <person name="Pitluck S."/>
            <person name="Peters L."/>
            <person name="Chertkov O."/>
            <person name="Ovchinnikova G."/>
            <person name="Kyrpides N."/>
            <person name="Mavromatis K."/>
            <person name="Detter J.C."/>
            <person name="Han C."/>
            <person name="Land M."/>
            <person name="Hauser L."/>
            <person name="Markowitz V."/>
            <person name="Cheng J.-F."/>
            <person name="Hugenholtz P."/>
            <person name="Woyke T."/>
            <person name="Wu D."/>
            <person name="Tindall B."/>
            <person name="Brambilla E."/>
            <person name="Klenk H.-P."/>
            <person name="Eisen J.A."/>
        </authorList>
    </citation>
    <scope>NUCLEOTIDE SEQUENCE [LARGE SCALE GENOMIC DNA]</scope>
    <source>
        <strain evidence="2 3">DSM 19592</strain>
    </source>
</reference>
<keyword evidence="3" id="KW-1185">Reference proteome</keyword>
<dbReference type="eggNOG" id="ENOG5032UXP">
    <property type="taxonomic scope" value="Bacteria"/>
</dbReference>
<protein>
    <recommendedName>
        <fullName evidence="4">Cytochrome C</fullName>
    </recommendedName>
</protein>
<evidence type="ECO:0000313" key="2">
    <source>
        <dbReference type="EMBL" id="EIJ37618.1"/>
    </source>
</evidence>
<evidence type="ECO:0008006" key="4">
    <source>
        <dbReference type="Google" id="ProtNLM"/>
    </source>
</evidence>
<gene>
    <name evidence="2" type="ORF">JoomaDRAFT_0577</name>
</gene>
<keyword evidence="1" id="KW-0812">Transmembrane</keyword>
<dbReference type="STRING" id="926559.JoomaDRAFT_0577"/>
<dbReference type="Proteomes" id="UP000004690">
    <property type="component" value="Unassembled WGS sequence"/>
</dbReference>
<keyword evidence="1" id="KW-0472">Membrane</keyword>
<dbReference type="OrthoDB" id="893153at2"/>
<sequence length="132" mass="14692">MESNKVIIFLDEEPIPIGEYEVPINFELDTTKMVDGEHTLKIISKDPYGKEGIKKVDFIVRNGPAIDIDGIKQNAIVDGKVPVMINAYGKGGKKHFLIEGSETPQSIPSWLWAGIIIFAAWAIYYLITSLTL</sequence>
<accession>I3C1X5</accession>